<dbReference type="Pfam" id="PF00682">
    <property type="entry name" value="HMGL-like"/>
    <property type="match status" value="1"/>
</dbReference>
<evidence type="ECO:0000256" key="1">
    <source>
        <dbReference type="ARBA" id="ARBA00006154"/>
    </source>
</evidence>
<dbReference type="Pfam" id="PF22617">
    <property type="entry name" value="HCS_D2"/>
    <property type="match status" value="1"/>
</dbReference>
<evidence type="ECO:0000313" key="5">
    <source>
        <dbReference type="Proteomes" id="UP000278149"/>
    </source>
</evidence>
<dbReference type="InterPro" id="IPR000891">
    <property type="entry name" value="PYR_CT"/>
</dbReference>
<comment type="similarity">
    <text evidence="1">Belongs to the alpha-IPM synthase/homocitrate synthase family.</text>
</comment>
<dbReference type="SUPFAM" id="SSF51569">
    <property type="entry name" value="Aldolase"/>
    <property type="match status" value="1"/>
</dbReference>
<dbReference type="PROSITE" id="PS50991">
    <property type="entry name" value="PYR_CT"/>
    <property type="match status" value="1"/>
</dbReference>
<dbReference type="GO" id="GO:0016740">
    <property type="term" value="F:transferase activity"/>
    <property type="evidence" value="ECO:0007669"/>
    <property type="project" value="UniProtKB-KW"/>
</dbReference>
<reference evidence="4 5" key="1">
    <citation type="submission" date="2018-10" db="EMBL/GenBank/DDBJ databases">
        <title>Co-occurring genomic capacity for anaerobic methane metabolism and dissimilatory sulfite reduction discovered in the Korarchaeota.</title>
        <authorList>
            <person name="Mckay L.J."/>
            <person name="Dlakic M."/>
            <person name="Fields M.W."/>
            <person name="Delmont T.O."/>
            <person name="Eren A.M."/>
            <person name="Jay Z.J."/>
            <person name="Klingelsmith K.B."/>
            <person name="Rusch D.B."/>
            <person name="Inskeep W.P."/>
        </authorList>
    </citation>
    <scope>NUCLEOTIDE SEQUENCE [LARGE SCALE GENOMIC DNA]</scope>
    <source>
        <strain evidence="4 5">WS</strain>
    </source>
</reference>
<evidence type="ECO:0000256" key="2">
    <source>
        <dbReference type="ARBA" id="ARBA00022679"/>
    </source>
</evidence>
<dbReference type="CDD" id="cd07947">
    <property type="entry name" value="DRE_TIM_Re_CS"/>
    <property type="match status" value="1"/>
</dbReference>
<gene>
    <name evidence="4" type="ORF">D9Q81_01005</name>
</gene>
<dbReference type="InterPro" id="IPR013785">
    <property type="entry name" value="Aldolase_TIM"/>
</dbReference>
<dbReference type="Proteomes" id="UP000278149">
    <property type="component" value="Unassembled WGS sequence"/>
</dbReference>
<dbReference type="RefSeq" id="WP_125740574.1">
    <property type="nucleotide sequence ID" value="NZ_RCOR01000006.1"/>
</dbReference>
<dbReference type="Gene3D" id="4.10.430.20">
    <property type="match status" value="1"/>
</dbReference>
<keyword evidence="2" id="KW-0808">Transferase</keyword>
<dbReference type="PANTHER" id="PTHR42880:SF1">
    <property type="entry name" value="ISOPROPYLMALATE_HOMOCITRATE_CITRAMALATE SYNTHASE FAMILY PROTEIN"/>
    <property type="match status" value="1"/>
</dbReference>
<protein>
    <submittedName>
        <fullName evidence="4">2-isopropylmalate synthase</fullName>
    </submittedName>
</protein>
<dbReference type="Gene3D" id="3.20.20.70">
    <property type="entry name" value="Aldolase class I"/>
    <property type="match status" value="1"/>
</dbReference>
<accession>A0A429G9U7</accession>
<dbReference type="EMBL" id="RCOR01000006">
    <property type="protein sequence ID" value="RSN70617.1"/>
    <property type="molecule type" value="Genomic_DNA"/>
</dbReference>
<evidence type="ECO:0000313" key="4">
    <source>
        <dbReference type="EMBL" id="RSN70617.1"/>
    </source>
</evidence>
<proteinExistence type="inferred from homology"/>
<name>A0A429G9U7_9CREN</name>
<feature type="domain" description="Pyruvate carboxyltransferase" evidence="3">
    <location>
        <begin position="25"/>
        <end position="293"/>
    </location>
</feature>
<dbReference type="InterPro" id="IPR054691">
    <property type="entry name" value="LeuA/HCS_post-cat"/>
</dbReference>
<dbReference type="AlphaFoldDB" id="A0A429G9U7"/>
<sequence>MRWYEWFFPELDMPRLARRLPSHDLLITDTTLRDGQQGSRPFSKEECIKIYSILSELDGGSGVIRDIELFPYTSKDREVIKALRDFGTTPNPIGWIRARIEDLKLVKECGLDTTVLLTSVSDYHIHYKLRMSRTEAREKFLSAIREGLRMGLRLKVAMEDITRSDIYGFVLPFIEDILRISEREGGEVSFKISDTLGLALPFPESPLPRGVPRLIRVLIEEMGLRSEQIEFHGHNDFHLVVANHLAAWLYGASISNCTLMGIGERAGNCPLEAMAIMHSQLSGERKLNLKALSKIIDVFSEMGFRIPEFYPILGENAFKTKAGIHIDGLLKNPAIYLPFDPTIIGRPYSIEISPYSGRSGIIYWLARKLNIEDWESLKEDPRVELAYREMLKIFEEGRTEPLSEEEALSLLKKYFPELSEVSELCR</sequence>
<dbReference type="PANTHER" id="PTHR42880">
    <property type="entry name" value="HOMOCITRATE SYNTHASE"/>
    <property type="match status" value="1"/>
</dbReference>
<organism evidence="4 5">
    <name type="scientific">Candidatus Korarchaeum cryptofilum</name>
    <dbReference type="NCBI Taxonomy" id="498846"/>
    <lineage>
        <taxon>Archaea</taxon>
        <taxon>Thermoproteota</taxon>
        <taxon>Candidatus Korarchaeia</taxon>
        <taxon>Candidatus Korarchaeales</taxon>
        <taxon>Candidatus Korarchaeaceae</taxon>
        <taxon>Candidatus Korarchaeum</taxon>
    </lineage>
</organism>
<evidence type="ECO:0000259" key="3">
    <source>
        <dbReference type="PROSITE" id="PS50991"/>
    </source>
</evidence>
<comment type="caution">
    <text evidence="4">The sequence shown here is derived from an EMBL/GenBank/DDBJ whole genome shotgun (WGS) entry which is preliminary data.</text>
</comment>